<proteinExistence type="inferred from homology"/>
<dbReference type="InterPro" id="IPR006913">
    <property type="entry name" value="CENP-V/GFA"/>
</dbReference>
<keyword evidence="3" id="KW-0862">Zinc</keyword>
<protein>
    <recommendedName>
        <fullName evidence="5">CENP-V/GFA domain-containing protein</fullName>
    </recommendedName>
</protein>
<organism evidence="6 7">
    <name type="scientific">Colletotrichum liriopes</name>
    <dbReference type="NCBI Taxonomy" id="708192"/>
    <lineage>
        <taxon>Eukaryota</taxon>
        <taxon>Fungi</taxon>
        <taxon>Dikarya</taxon>
        <taxon>Ascomycota</taxon>
        <taxon>Pezizomycotina</taxon>
        <taxon>Sordariomycetes</taxon>
        <taxon>Hypocreomycetidae</taxon>
        <taxon>Glomerellales</taxon>
        <taxon>Glomerellaceae</taxon>
        <taxon>Colletotrichum</taxon>
        <taxon>Colletotrichum spaethianum species complex</taxon>
    </lineage>
</organism>
<accession>A0AA37LN41</accession>
<evidence type="ECO:0000256" key="1">
    <source>
        <dbReference type="ARBA" id="ARBA00005495"/>
    </source>
</evidence>
<dbReference type="SUPFAM" id="SSF51316">
    <property type="entry name" value="Mss4-like"/>
    <property type="match status" value="1"/>
</dbReference>
<keyword evidence="7" id="KW-1185">Reference proteome</keyword>
<feature type="domain" description="CENP-V/GFA" evidence="5">
    <location>
        <begin position="2"/>
        <end position="126"/>
    </location>
</feature>
<gene>
    <name evidence="6" type="ORF">ColLi_01031</name>
</gene>
<sequence>MPTASCLCNAIKINIIGSPMAALRKQALCHCGDCRKISGSAFGFNWVLASKDVEIAGNPKIFSTTANSGNTVTSHFCSDCGVTLWRDGPATKGLMYFKAGTLDELKDQNLANPVAEIFTSQRLFWLKAVSGAAQKDEME</sequence>
<dbReference type="GO" id="GO:0016846">
    <property type="term" value="F:carbon-sulfur lyase activity"/>
    <property type="evidence" value="ECO:0007669"/>
    <property type="project" value="InterPro"/>
</dbReference>
<comment type="caution">
    <text evidence="6">The sequence shown here is derived from an EMBL/GenBank/DDBJ whole genome shotgun (WGS) entry which is preliminary data.</text>
</comment>
<evidence type="ECO:0000256" key="4">
    <source>
        <dbReference type="ARBA" id="ARBA00023239"/>
    </source>
</evidence>
<dbReference type="GO" id="GO:0046872">
    <property type="term" value="F:metal ion binding"/>
    <property type="evidence" value="ECO:0007669"/>
    <property type="project" value="UniProtKB-KW"/>
</dbReference>
<dbReference type="EMBL" id="BPPX01000002">
    <property type="protein sequence ID" value="GJC78193.1"/>
    <property type="molecule type" value="Genomic_DNA"/>
</dbReference>
<dbReference type="Proteomes" id="UP001055172">
    <property type="component" value="Unassembled WGS sequence"/>
</dbReference>
<name>A0AA37LN41_9PEZI</name>
<dbReference type="PROSITE" id="PS51891">
    <property type="entry name" value="CENP_V_GFA"/>
    <property type="match status" value="1"/>
</dbReference>
<keyword evidence="4" id="KW-0456">Lyase</keyword>
<dbReference type="PANTHER" id="PTHR33337:SF30">
    <property type="entry name" value="DUF636 DOMAIN PROTEIN (AFU_ORTHOLOGUE AFUA_1G03180)"/>
    <property type="match status" value="1"/>
</dbReference>
<evidence type="ECO:0000259" key="5">
    <source>
        <dbReference type="PROSITE" id="PS51891"/>
    </source>
</evidence>
<evidence type="ECO:0000313" key="7">
    <source>
        <dbReference type="Proteomes" id="UP001055172"/>
    </source>
</evidence>
<evidence type="ECO:0000313" key="6">
    <source>
        <dbReference type="EMBL" id="GJC78193.1"/>
    </source>
</evidence>
<dbReference type="AlphaFoldDB" id="A0AA37LN41"/>
<dbReference type="InterPro" id="IPR011057">
    <property type="entry name" value="Mss4-like_sf"/>
</dbReference>
<reference evidence="6 7" key="1">
    <citation type="submission" date="2021-07" db="EMBL/GenBank/DDBJ databases">
        <title>Genome data of Colletotrichum spaethianum.</title>
        <authorList>
            <person name="Utami Y.D."/>
            <person name="Hiruma K."/>
        </authorList>
    </citation>
    <scope>NUCLEOTIDE SEQUENCE [LARGE SCALE GENOMIC DNA]</scope>
    <source>
        <strain evidence="6 7">MAFF 242679</strain>
    </source>
</reference>
<evidence type="ECO:0000256" key="2">
    <source>
        <dbReference type="ARBA" id="ARBA00022723"/>
    </source>
</evidence>
<dbReference type="Gene3D" id="3.90.1590.10">
    <property type="entry name" value="glutathione-dependent formaldehyde- activating enzyme (gfa)"/>
    <property type="match status" value="1"/>
</dbReference>
<dbReference type="Pfam" id="PF04828">
    <property type="entry name" value="GFA"/>
    <property type="match status" value="1"/>
</dbReference>
<evidence type="ECO:0000256" key="3">
    <source>
        <dbReference type="ARBA" id="ARBA00022833"/>
    </source>
</evidence>
<keyword evidence="2" id="KW-0479">Metal-binding</keyword>
<dbReference type="PANTHER" id="PTHR33337">
    <property type="entry name" value="GFA DOMAIN-CONTAINING PROTEIN"/>
    <property type="match status" value="1"/>
</dbReference>
<comment type="similarity">
    <text evidence="1">Belongs to the Gfa family.</text>
</comment>